<feature type="binding site" evidence="6">
    <location>
        <position position="327"/>
    </location>
    <ligand>
        <name>D-dopa</name>
        <dbReference type="ChEBI" id="CHEBI:149689"/>
    </ligand>
</feature>
<protein>
    <recommendedName>
        <fullName evidence="7">FAD dependent oxidoreductase domain-containing protein</fullName>
    </recommendedName>
</protein>
<evidence type="ECO:0000256" key="1">
    <source>
        <dbReference type="ARBA" id="ARBA00001974"/>
    </source>
</evidence>
<evidence type="ECO:0000256" key="4">
    <source>
        <dbReference type="ARBA" id="ARBA00022827"/>
    </source>
</evidence>
<reference evidence="8" key="1">
    <citation type="journal article" date="2021" name="Mol. Ecol. Resour.">
        <title>Apolygus lucorum genome provides insights into omnivorousness and mesophyll feeding.</title>
        <authorList>
            <person name="Liu Y."/>
            <person name="Liu H."/>
            <person name="Wang H."/>
            <person name="Huang T."/>
            <person name="Liu B."/>
            <person name="Yang B."/>
            <person name="Yin L."/>
            <person name="Li B."/>
            <person name="Zhang Y."/>
            <person name="Zhang S."/>
            <person name="Jiang F."/>
            <person name="Zhang X."/>
            <person name="Ren Y."/>
            <person name="Wang B."/>
            <person name="Wang S."/>
            <person name="Lu Y."/>
            <person name="Wu K."/>
            <person name="Fan W."/>
            <person name="Wang G."/>
        </authorList>
    </citation>
    <scope>NUCLEOTIDE SEQUENCE</scope>
    <source>
        <strain evidence="8">12Hb</strain>
    </source>
</reference>
<dbReference type="InterPro" id="IPR006181">
    <property type="entry name" value="D-amino_acid_oxidase_CS"/>
</dbReference>
<feature type="binding site" evidence="6">
    <location>
        <position position="273"/>
    </location>
    <ligand>
        <name>D-dopa</name>
        <dbReference type="ChEBI" id="CHEBI:149689"/>
    </ligand>
</feature>
<keyword evidence="3" id="KW-0285">Flavoprotein</keyword>
<evidence type="ECO:0000256" key="5">
    <source>
        <dbReference type="ARBA" id="ARBA00023002"/>
    </source>
</evidence>
<comment type="cofactor">
    <cofactor evidence="1 6">
        <name>FAD</name>
        <dbReference type="ChEBI" id="CHEBI:57692"/>
    </cofactor>
</comment>
<accession>A0A6A4JRL2</accession>
<evidence type="ECO:0000256" key="3">
    <source>
        <dbReference type="ARBA" id="ARBA00022630"/>
    </source>
</evidence>
<evidence type="ECO:0000259" key="7">
    <source>
        <dbReference type="Pfam" id="PF01266"/>
    </source>
</evidence>
<dbReference type="Gene3D" id="3.30.9.10">
    <property type="entry name" value="D-Amino Acid Oxidase, subunit A, domain 2"/>
    <property type="match status" value="1"/>
</dbReference>
<comment type="caution">
    <text evidence="8">The sequence shown here is derived from an EMBL/GenBank/DDBJ whole genome shotgun (WGS) entry which is preliminary data.</text>
</comment>
<feature type="domain" description="FAD dependent oxidoreductase" evidence="7">
    <location>
        <begin position="57"/>
        <end position="367"/>
    </location>
</feature>
<evidence type="ECO:0000313" key="8">
    <source>
        <dbReference type="EMBL" id="KAF6202518.1"/>
    </source>
</evidence>
<dbReference type="GO" id="GO:0003884">
    <property type="term" value="F:D-amino-acid oxidase activity"/>
    <property type="evidence" value="ECO:0007669"/>
    <property type="project" value="InterPro"/>
</dbReference>
<name>A0A6A4JRL2_APOLU</name>
<keyword evidence="9" id="KW-1185">Reference proteome</keyword>
<sequence length="382" mass="41819">MTSGSHFKWASYQQFASKRSVVIPRAVVSPPSRAPCSFSVVSKSTNSSCWNMHSWSACVIGGGVVGLTTALLAQERGAEVTLVADKFKTETTSDGAAAIFRPSNSFNVITPENTKEVIAVSYRYYEKLLKEDAGVKLISGCNLSNESLASTRNSLLEGLVPEYRDATEMELKQYQGDWKFGTYYTTFLVENRFYLPWAEKKLIAQGGTIIRSTINDFSDVKNFGDFDLVFNCSGYGAKKLCNDLAVEPISGQLYRVDAPWCDKFVYANGMDTYVIPGYLATVGGSRHSESYRTKPCPHDGAAIWSRATALMPQLQTSQIREQWVGVRPYRSGGARVQAEVINGIKVVHNYGHGGHGVTSAPGCAAQAVQIAEDFLSLTKSEL</sequence>
<evidence type="ECO:0000256" key="2">
    <source>
        <dbReference type="ARBA" id="ARBA00006730"/>
    </source>
</evidence>
<dbReference type="EMBL" id="WIXP02000011">
    <property type="protein sequence ID" value="KAF6202518.1"/>
    <property type="molecule type" value="Genomic_DNA"/>
</dbReference>
<proteinExistence type="inferred from homology"/>
<dbReference type="Gene3D" id="3.40.50.720">
    <property type="entry name" value="NAD(P)-binding Rossmann-like Domain"/>
    <property type="match status" value="1"/>
</dbReference>
<dbReference type="InterPro" id="IPR023209">
    <property type="entry name" value="DAO"/>
</dbReference>
<dbReference type="AlphaFoldDB" id="A0A6A4JRL2"/>
<evidence type="ECO:0000313" key="9">
    <source>
        <dbReference type="Proteomes" id="UP000466442"/>
    </source>
</evidence>
<keyword evidence="4 6" id="KW-0274">FAD</keyword>
<comment type="similarity">
    <text evidence="2">Belongs to the DAMOX/DASOX family.</text>
</comment>
<evidence type="ECO:0000256" key="6">
    <source>
        <dbReference type="PIRSR" id="PIRSR000189-1"/>
    </source>
</evidence>
<dbReference type="GO" id="GO:0019478">
    <property type="term" value="P:D-amino acid catabolic process"/>
    <property type="evidence" value="ECO:0007669"/>
    <property type="project" value="TreeGrafter"/>
</dbReference>
<dbReference type="GO" id="GO:0071949">
    <property type="term" value="F:FAD binding"/>
    <property type="evidence" value="ECO:0007669"/>
    <property type="project" value="InterPro"/>
</dbReference>
<dbReference type="PANTHER" id="PTHR11530:SF17">
    <property type="entry name" value="RE49860P"/>
    <property type="match status" value="1"/>
</dbReference>
<dbReference type="OrthoDB" id="2015447at2759"/>
<feature type="binding site" evidence="6">
    <location>
        <position position="354"/>
    </location>
    <ligand>
        <name>D-dopa</name>
        <dbReference type="ChEBI" id="CHEBI:149689"/>
    </ligand>
</feature>
<dbReference type="Proteomes" id="UP000466442">
    <property type="component" value="Unassembled WGS sequence"/>
</dbReference>
<feature type="binding site" evidence="6">
    <location>
        <begin position="353"/>
        <end position="358"/>
    </location>
    <ligand>
        <name>FAD</name>
        <dbReference type="ChEBI" id="CHEBI:57692"/>
    </ligand>
</feature>
<feature type="binding site" evidence="6">
    <location>
        <begin position="92"/>
        <end position="93"/>
    </location>
    <ligand>
        <name>FAD</name>
        <dbReference type="ChEBI" id="CHEBI:57692"/>
    </ligand>
</feature>
<dbReference type="InterPro" id="IPR006076">
    <property type="entry name" value="FAD-dep_OxRdtase"/>
</dbReference>
<dbReference type="Pfam" id="PF01266">
    <property type="entry name" value="DAO"/>
    <property type="match status" value="1"/>
</dbReference>
<gene>
    <name evidence="8" type="ORF">GE061_002914</name>
</gene>
<dbReference type="PANTHER" id="PTHR11530">
    <property type="entry name" value="D-AMINO ACID OXIDASE"/>
    <property type="match status" value="1"/>
</dbReference>
<keyword evidence="5" id="KW-0560">Oxidoreductase</keyword>
<organism evidence="8 9">
    <name type="scientific">Apolygus lucorum</name>
    <name type="common">Small green plant bug</name>
    <name type="synonym">Lygocoris lucorum</name>
    <dbReference type="NCBI Taxonomy" id="248454"/>
    <lineage>
        <taxon>Eukaryota</taxon>
        <taxon>Metazoa</taxon>
        <taxon>Ecdysozoa</taxon>
        <taxon>Arthropoda</taxon>
        <taxon>Hexapoda</taxon>
        <taxon>Insecta</taxon>
        <taxon>Pterygota</taxon>
        <taxon>Neoptera</taxon>
        <taxon>Paraneoptera</taxon>
        <taxon>Hemiptera</taxon>
        <taxon>Heteroptera</taxon>
        <taxon>Panheteroptera</taxon>
        <taxon>Cimicomorpha</taxon>
        <taxon>Miridae</taxon>
        <taxon>Mirini</taxon>
        <taxon>Apolygus</taxon>
    </lineage>
</organism>
<dbReference type="PIRSF" id="PIRSF000189">
    <property type="entry name" value="D-aa_oxidase"/>
    <property type="match status" value="1"/>
</dbReference>
<dbReference type="GO" id="GO:0005737">
    <property type="term" value="C:cytoplasm"/>
    <property type="evidence" value="ECO:0007669"/>
    <property type="project" value="TreeGrafter"/>
</dbReference>
<dbReference type="SUPFAM" id="SSF51971">
    <property type="entry name" value="Nucleotide-binding domain"/>
    <property type="match status" value="1"/>
</dbReference>
<dbReference type="PROSITE" id="PS00677">
    <property type="entry name" value="DAO"/>
    <property type="match status" value="1"/>
</dbReference>
<dbReference type="SUPFAM" id="SSF54373">
    <property type="entry name" value="FAD-linked reductases, C-terminal domain"/>
    <property type="match status" value="1"/>
</dbReference>